<dbReference type="Proteomes" id="UP000237105">
    <property type="component" value="Unassembled WGS sequence"/>
</dbReference>
<name>A0A2P5CB61_PARAD</name>
<keyword evidence="2" id="KW-1185">Reference proteome</keyword>
<reference evidence="2" key="1">
    <citation type="submission" date="2016-06" db="EMBL/GenBank/DDBJ databases">
        <title>Parallel loss of symbiosis genes in relatives of nitrogen-fixing non-legume Parasponia.</title>
        <authorList>
            <person name="Van Velzen R."/>
            <person name="Holmer R."/>
            <person name="Bu F."/>
            <person name="Rutten L."/>
            <person name="Van Zeijl A."/>
            <person name="Liu W."/>
            <person name="Santuari L."/>
            <person name="Cao Q."/>
            <person name="Sharma T."/>
            <person name="Shen D."/>
            <person name="Roswanjaya Y."/>
            <person name="Wardhani T."/>
            <person name="Kalhor M.S."/>
            <person name="Jansen J."/>
            <person name="Van den Hoogen J."/>
            <person name="Gungor B."/>
            <person name="Hartog M."/>
            <person name="Hontelez J."/>
            <person name="Verver J."/>
            <person name="Yang W.-C."/>
            <person name="Schijlen E."/>
            <person name="Repin R."/>
            <person name="Schilthuizen M."/>
            <person name="Schranz E."/>
            <person name="Heidstra R."/>
            <person name="Miyata K."/>
            <person name="Fedorova E."/>
            <person name="Kohlen W."/>
            <person name="Bisseling T."/>
            <person name="Smit S."/>
            <person name="Geurts R."/>
        </authorList>
    </citation>
    <scope>NUCLEOTIDE SEQUENCE [LARGE SCALE GENOMIC DNA]</scope>
    <source>
        <strain evidence="2">cv. WU1-14</strain>
    </source>
</reference>
<organism evidence="1 2">
    <name type="scientific">Parasponia andersonii</name>
    <name type="common">Sponia andersonii</name>
    <dbReference type="NCBI Taxonomy" id="3476"/>
    <lineage>
        <taxon>Eukaryota</taxon>
        <taxon>Viridiplantae</taxon>
        <taxon>Streptophyta</taxon>
        <taxon>Embryophyta</taxon>
        <taxon>Tracheophyta</taxon>
        <taxon>Spermatophyta</taxon>
        <taxon>Magnoliopsida</taxon>
        <taxon>eudicotyledons</taxon>
        <taxon>Gunneridae</taxon>
        <taxon>Pentapetalae</taxon>
        <taxon>rosids</taxon>
        <taxon>fabids</taxon>
        <taxon>Rosales</taxon>
        <taxon>Cannabaceae</taxon>
        <taxon>Parasponia</taxon>
    </lineage>
</organism>
<protein>
    <submittedName>
        <fullName evidence="1">Uncharacterized protein</fullName>
    </submittedName>
</protein>
<gene>
    <name evidence="1" type="ORF">PanWU01x14_166980</name>
</gene>
<evidence type="ECO:0000313" key="2">
    <source>
        <dbReference type="Proteomes" id="UP000237105"/>
    </source>
</evidence>
<dbReference type="EMBL" id="JXTB01000150">
    <property type="protein sequence ID" value="PON58306.1"/>
    <property type="molecule type" value="Genomic_DNA"/>
</dbReference>
<accession>A0A2P5CB61</accession>
<dbReference type="AlphaFoldDB" id="A0A2P5CB61"/>
<dbReference type="OrthoDB" id="10448947at2759"/>
<evidence type="ECO:0000313" key="1">
    <source>
        <dbReference type="EMBL" id="PON58306.1"/>
    </source>
</evidence>
<sequence>MWRDLSHDWSSGQWPRLVSINTHCHNAYEYDYNYGPLTNPRRKKLFLALGPLYPPSPSQTPPNLGLL</sequence>
<comment type="caution">
    <text evidence="1">The sequence shown here is derived from an EMBL/GenBank/DDBJ whole genome shotgun (WGS) entry which is preliminary data.</text>
</comment>
<proteinExistence type="predicted"/>